<dbReference type="InterPro" id="IPR032456">
    <property type="entry name" value="Peptidase_M48_N"/>
</dbReference>
<dbReference type="RefSeq" id="WP_243479660.1">
    <property type="nucleotide sequence ID" value="NZ_CP063982.1"/>
</dbReference>
<feature type="transmembrane region" description="Helical" evidence="7">
    <location>
        <begin position="331"/>
        <end position="355"/>
    </location>
</feature>
<dbReference type="Gene3D" id="3.30.2010.10">
    <property type="entry name" value="Metalloproteases ('zincins'), catalytic domain"/>
    <property type="match status" value="1"/>
</dbReference>
<evidence type="ECO:0000256" key="7">
    <source>
        <dbReference type="SAM" id="Phobius"/>
    </source>
</evidence>
<keyword evidence="2" id="KW-0479">Metal-binding</keyword>
<evidence type="ECO:0000313" key="10">
    <source>
        <dbReference type="EMBL" id="UOD51192.1"/>
    </source>
</evidence>
<dbReference type="PANTHER" id="PTHR10120">
    <property type="entry name" value="CAAX PRENYL PROTEASE 1"/>
    <property type="match status" value="1"/>
</dbReference>
<evidence type="ECO:0000259" key="8">
    <source>
        <dbReference type="Pfam" id="PF01435"/>
    </source>
</evidence>
<comment type="similarity">
    <text evidence="6">Belongs to the peptidase M48 family.</text>
</comment>
<feature type="domain" description="CAAX prenyl protease 1 N-terminal" evidence="9">
    <location>
        <begin position="28"/>
        <end position="206"/>
    </location>
</feature>
<feature type="transmembrane region" description="Helical" evidence="7">
    <location>
        <begin position="177"/>
        <end position="196"/>
    </location>
</feature>
<proteinExistence type="inferred from homology"/>
<evidence type="ECO:0000256" key="6">
    <source>
        <dbReference type="RuleBase" id="RU003983"/>
    </source>
</evidence>
<gene>
    <name evidence="10" type="ORF">DHf2319_04680</name>
</gene>
<feature type="transmembrane region" description="Helical" evidence="7">
    <location>
        <begin position="70"/>
        <end position="93"/>
    </location>
</feature>
<keyword evidence="1 6" id="KW-0645">Protease</keyword>
<feature type="transmembrane region" description="Helical" evidence="7">
    <location>
        <begin position="6"/>
        <end position="24"/>
    </location>
</feature>
<evidence type="ECO:0000256" key="5">
    <source>
        <dbReference type="ARBA" id="ARBA00023049"/>
    </source>
</evidence>
<dbReference type="Pfam" id="PF01435">
    <property type="entry name" value="Peptidase_M48"/>
    <property type="match status" value="1"/>
</dbReference>
<dbReference type="CDD" id="cd07343">
    <property type="entry name" value="M48A_Zmpste24p_like"/>
    <property type="match status" value="1"/>
</dbReference>
<keyword evidence="3 6" id="KW-0378">Hydrolase</keyword>
<dbReference type="InterPro" id="IPR001915">
    <property type="entry name" value="Peptidase_M48"/>
</dbReference>
<feature type="transmembrane region" description="Helical" evidence="7">
    <location>
        <begin position="105"/>
        <end position="128"/>
    </location>
</feature>
<keyword evidence="5 6" id="KW-0482">Metalloprotease</keyword>
<keyword evidence="11" id="KW-1185">Reference proteome</keyword>
<protein>
    <submittedName>
        <fullName evidence="10">M48 family metallopeptidase</fullName>
    </submittedName>
</protein>
<organism evidence="10 11">
    <name type="scientific">Orrella daihaiensis</name>
    <dbReference type="NCBI Taxonomy" id="2782176"/>
    <lineage>
        <taxon>Bacteria</taxon>
        <taxon>Pseudomonadati</taxon>
        <taxon>Pseudomonadota</taxon>
        <taxon>Betaproteobacteria</taxon>
        <taxon>Burkholderiales</taxon>
        <taxon>Alcaligenaceae</taxon>
        <taxon>Orrella</taxon>
    </lineage>
</organism>
<comment type="cofactor">
    <cofactor evidence="6">
        <name>Zn(2+)</name>
        <dbReference type="ChEBI" id="CHEBI:29105"/>
    </cofactor>
    <text evidence="6">Binds 1 zinc ion per subunit.</text>
</comment>
<name>A0ABY4ALQ5_9BURK</name>
<evidence type="ECO:0000259" key="9">
    <source>
        <dbReference type="Pfam" id="PF16491"/>
    </source>
</evidence>
<dbReference type="Pfam" id="PF16491">
    <property type="entry name" value="Peptidase_M48_N"/>
    <property type="match status" value="1"/>
</dbReference>
<feature type="transmembrane region" description="Helical" evidence="7">
    <location>
        <begin position="293"/>
        <end position="311"/>
    </location>
</feature>
<keyword evidence="7" id="KW-1133">Transmembrane helix</keyword>
<feature type="domain" description="Peptidase M48" evidence="8">
    <location>
        <begin position="209"/>
        <end position="415"/>
    </location>
</feature>
<keyword evidence="7" id="KW-0812">Transmembrane</keyword>
<reference evidence="10 11" key="1">
    <citation type="submission" date="2020-11" db="EMBL/GenBank/DDBJ databases">
        <title>Algicoccus daihaiensis sp.nov., isolated from Daihai Lake in Inner Mongolia.</title>
        <authorList>
            <person name="Kai J."/>
        </authorList>
    </citation>
    <scope>NUCLEOTIDE SEQUENCE [LARGE SCALE GENOMIC DNA]</scope>
    <source>
        <strain evidence="11">f23</strain>
    </source>
</reference>
<dbReference type="EMBL" id="CP063982">
    <property type="protein sequence ID" value="UOD51192.1"/>
    <property type="molecule type" value="Genomic_DNA"/>
</dbReference>
<accession>A0ABY4ALQ5</accession>
<sequence>MQASTLTALFLLFLATNAIVRIWLAQRQIRHVQAHRDQVPIEFAEKISLHSHQRAADYTTARTRLRITEAVFDVAVLLVLTMGGVLGWLYQAFDGWFTSTLWRDVALIAGVSVLLGVIHLPFSLYRQFKLEQQFGFNRMTPKLFVADTLKGLLVGGLLGLPLLTLILWLMTSAGTNWWVWAWASWAAFNFMVMLIFPTWIAPLFNKFTPLQDESLKDRINALAKRCDFAIQGLFVMDGSKRSAHGNAYFTGFGKSRRIVFFDTLLSKLSPTEIEAVLAHELGHFKHKHIVKRLVVSLLTSLLMFALLGWLTQQPWFYAGLGVTPLTNDNNGVALLLFFLVLPVFTFLLTPVTSWLSRRDEFEADRFAASQSPSSELVSALVKLFNDNAATLTPDPVHSAFYDSHPPATIRIRALAAA</sequence>
<keyword evidence="7" id="KW-0472">Membrane</keyword>
<feature type="transmembrane region" description="Helical" evidence="7">
    <location>
        <begin position="149"/>
        <end position="171"/>
    </location>
</feature>
<evidence type="ECO:0000313" key="11">
    <source>
        <dbReference type="Proteomes" id="UP000831607"/>
    </source>
</evidence>
<keyword evidence="4 6" id="KW-0862">Zinc</keyword>
<evidence type="ECO:0000256" key="2">
    <source>
        <dbReference type="ARBA" id="ARBA00022723"/>
    </source>
</evidence>
<evidence type="ECO:0000256" key="3">
    <source>
        <dbReference type="ARBA" id="ARBA00022801"/>
    </source>
</evidence>
<dbReference type="InterPro" id="IPR027057">
    <property type="entry name" value="CAXX_Prtase_1"/>
</dbReference>
<dbReference type="Proteomes" id="UP000831607">
    <property type="component" value="Chromosome"/>
</dbReference>
<evidence type="ECO:0000256" key="4">
    <source>
        <dbReference type="ARBA" id="ARBA00022833"/>
    </source>
</evidence>
<evidence type="ECO:0000256" key="1">
    <source>
        <dbReference type="ARBA" id="ARBA00022670"/>
    </source>
</evidence>